<evidence type="ECO:0000259" key="4">
    <source>
        <dbReference type="PROSITE" id="PS50927"/>
    </source>
</evidence>
<keyword evidence="1" id="KW-0732">Signal</keyword>
<evidence type="ECO:0000256" key="3">
    <source>
        <dbReference type="ARBA" id="ARBA00023180"/>
    </source>
</evidence>
<dbReference type="FunFam" id="2.90.10.30:FF:000003">
    <property type="entry name" value="Os04g0303100 protein"/>
    <property type="match status" value="1"/>
</dbReference>
<reference evidence="6" key="1">
    <citation type="submission" date="2013-09" db="EMBL/GenBank/DDBJ databases">
        <title>Corchorus olitorius genome sequencing.</title>
        <authorList>
            <person name="Alam M."/>
            <person name="Haque M.S."/>
            <person name="Islam M.S."/>
            <person name="Emdad E.M."/>
            <person name="Islam M.M."/>
            <person name="Ahmed B."/>
            <person name="Halim A."/>
            <person name="Hossen Q.M.M."/>
            <person name="Hossain M.Z."/>
            <person name="Ahmed R."/>
            <person name="Khan M.M."/>
            <person name="Islam R."/>
            <person name="Rashid M.M."/>
            <person name="Khan S.A."/>
            <person name="Rahman M.S."/>
            <person name="Alam M."/>
            <person name="Yahiya A.S."/>
            <person name="Khan M.S."/>
            <person name="Azam M.S."/>
            <person name="Haque T."/>
            <person name="Lashkar M.Z.H."/>
            <person name="Akhand A.I."/>
            <person name="Morshed G."/>
            <person name="Roy S."/>
            <person name="Uddin K.S."/>
            <person name="Rabeya T."/>
            <person name="Hossain A.S."/>
            <person name="Chowdhury A."/>
            <person name="Snigdha A.R."/>
            <person name="Mortoza M.S."/>
            <person name="Matin S.A."/>
            <person name="Hoque S.M.E."/>
            <person name="Islam M.K."/>
            <person name="Roy D.K."/>
            <person name="Haider R."/>
            <person name="Moosa M.M."/>
            <person name="Elias S.M."/>
            <person name="Hasan A.M."/>
            <person name="Jahan S."/>
            <person name="Shafiuddin M."/>
            <person name="Mahmood N."/>
            <person name="Shommy N.S."/>
        </authorList>
    </citation>
    <scope>NUCLEOTIDE SEQUENCE [LARGE SCALE GENOMIC DNA]</scope>
    <source>
        <strain evidence="6">cv. O-4</strain>
    </source>
</reference>
<gene>
    <name evidence="5" type="ORF">COLO4_33643</name>
</gene>
<protein>
    <recommendedName>
        <fullName evidence="4">Bulb-type lectin domain-containing protein</fullName>
    </recommendedName>
</protein>
<keyword evidence="3" id="KW-0325">Glycoprotein</keyword>
<keyword evidence="6" id="KW-1185">Reference proteome</keyword>
<evidence type="ECO:0000256" key="1">
    <source>
        <dbReference type="ARBA" id="ARBA00022729"/>
    </source>
</evidence>
<dbReference type="Proteomes" id="UP000187203">
    <property type="component" value="Unassembled WGS sequence"/>
</dbReference>
<dbReference type="STRING" id="93759.A0A1R3GSE3"/>
<evidence type="ECO:0000313" key="5">
    <source>
        <dbReference type="EMBL" id="OMO60981.1"/>
    </source>
</evidence>
<evidence type="ECO:0000313" key="6">
    <source>
        <dbReference type="Proteomes" id="UP000187203"/>
    </source>
</evidence>
<dbReference type="PANTHER" id="PTHR47976">
    <property type="entry name" value="G-TYPE LECTIN S-RECEPTOR-LIKE SERINE/THREONINE-PROTEIN KINASE SD2-5"/>
    <property type="match status" value="1"/>
</dbReference>
<dbReference type="SMART" id="SM00108">
    <property type="entry name" value="B_lectin"/>
    <property type="match status" value="1"/>
</dbReference>
<dbReference type="InterPro" id="IPR036426">
    <property type="entry name" value="Bulb-type_lectin_dom_sf"/>
</dbReference>
<comment type="caution">
    <text evidence="5">The sequence shown here is derived from an EMBL/GenBank/DDBJ whole genome shotgun (WGS) entry which is preliminary data.</text>
</comment>
<dbReference type="InterPro" id="IPR001480">
    <property type="entry name" value="Bulb-type_lectin_dom"/>
</dbReference>
<dbReference type="Gene3D" id="2.90.10.10">
    <property type="entry name" value="Bulb-type lectin domain"/>
    <property type="match status" value="1"/>
</dbReference>
<accession>A0A1R3GSE3</accession>
<dbReference type="Pfam" id="PF01453">
    <property type="entry name" value="B_lectin"/>
    <property type="match status" value="1"/>
</dbReference>
<organism evidence="5 6">
    <name type="scientific">Corchorus olitorius</name>
    <dbReference type="NCBI Taxonomy" id="93759"/>
    <lineage>
        <taxon>Eukaryota</taxon>
        <taxon>Viridiplantae</taxon>
        <taxon>Streptophyta</taxon>
        <taxon>Embryophyta</taxon>
        <taxon>Tracheophyta</taxon>
        <taxon>Spermatophyta</taxon>
        <taxon>Magnoliopsida</taxon>
        <taxon>eudicotyledons</taxon>
        <taxon>Gunneridae</taxon>
        <taxon>Pentapetalae</taxon>
        <taxon>rosids</taxon>
        <taxon>malvids</taxon>
        <taxon>Malvales</taxon>
        <taxon>Malvaceae</taxon>
        <taxon>Grewioideae</taxon>
        <taxon>Apeibeae</taxon>
        <taxon>Corchorus</taxon>
    </lineage>
</organism>
<dbReference type="AlphaFoldDB" id="A0A1R3GSE3"/>
<name>A0A1R3GSE3_9ROSI</name>
<sequence length="498" mass="55241">MSASSSFITAQNITYPSVAYPPDSWFNIPNVNIDYGRVRPILITGNFVCGFHCGVNNDCLFAVSNIFQAHNIFSLSPRVVWSANRNNPVEIGASLQLSQNGDLILQDVDGTPIWNTNTLGKFVSRLELTEQGNLVLYDRNNKTVWQSFDHPTDTLVPGQALVAGQKLTSAVSLSNSSSGLYSLALVNDSLIAFVESDAQQVYFGPLRLKAYEPGRPKVEYLNGSFDPFVLPSTSAPQFIKLESDGYLMAYQFSESNSKWIVSDLFSNYIGPCGFPCGDYGLCSDGNCTCPRARGNESSQVFHENGNPYSLLELKDFDFEYFPPFESANRTQCKDACLKNCSCKAAIYREEKINSSGYCSLLPRIYSFERYVNDSRGYNSFAYIKVQNPTTSGGGNRARERPIIIVAIEGNFKGLVDKISEEMQSDGAETMRMVRLAAWCLQDDYGRRPTMREVLNVLEGELDVEDYFVFDLLNPQATPGNRGSSLTTITIPSILSGPR</sequence>
<dbReference type="PANTHER" id="PTHR47976:SF30">
    <property type="entry name" value="RECEPTOR-LIKE SERINE_THREONINE-PROTEIN KINASE"/>
    <property type="match status" value="1"/>
</dbReference>
<dbReference type="PROSITE" id="PS50927">
    <property type="entry name" value="BULB_LECTIN"/>
    <property type="match status" value="1"/>
</dbReference>
<dbReference type="EMBL" id="AWUE01021796">
    <property type="protein sequence ID" value="OMO60981.1"/>
    <property type="molecule type" value="Genomic_DNA"/>
</dbReference>
<dbReference type="SUPFAM" id="SSF51110">
    <property type="entry name" value="alpha-D-mannose-specific plant lectins"/>
    <property type="match status" value="1"/>
</dbReference>
<dbReference type="OrthoDB" id="4062651at2759"/>
<dbReference type="CDD" id="cd00028">
    <property type="entry name" value="B_lectin"/>
    <property type="match status" value="1"/>
</dbReference>
<feature type="domain" description="Bulb-type lectin" evidence="4">
    <location>
        <begin position="26"/>
        <end position="149"/>
    </location>
</feature>
<keyword evidence="2" id="KW-1015">Disulfide bond</keyword>
<proteinExistence type="predicted"/>
<dbReference type="InterPro" id="IPR051343">
    <property type="entry name" value="G-type_lectin_kinases/EP1-like"/>
</dbReference>
<evidence type="ECO:0000256" key="2">
    <source>
        <dbReference type="ARBA" id="ARBA00023157"/>
    </source>
</evidence>